<dbReference type="InterPro" id="IPR005175">
    <property type="entry name" value="PPC_dom"/>
</dbReference>
<sequence length="358" mass="36443">MDSLETPPPPLSAASNMAVGGQTAYSAAMSNANNNASSTIGLNPTTTQMMAPAPRFPFNSVIAPASVPLDSLNVTPYDGSHSGTFNIDSGKKKRGRPRKYTPDGNIALGLAPTTVASSVGHGDLTATPDSEQPAKKARGRPPGSGKKQMNAHGSGGIGFTPHVVLVKPGEDVAAKIVSFTQQGPRAVFILSANGTVSSATLRHPATSGGSVTYEGQYEIISLSGSFLLSENNGTRSRTGGLSVLLAGSDGQVLGGGVAGMLMAGSQVQLIVGSFLEDDKKSNSSMLNSASSAGPPQMINFGAPAATAASPPSLGASSGESSAENGDSPLNRHPGMFNNTSQPINVQMYHHLWAGQTQQ</sequence>
<comment type="subcellular location">
    <subcellularLocation>
        <location evidence="6">Nucleus</location>
    </subcellularLocation>
</comment>
<dbReference type="GeneID" id="111026175"/>
<accession>A0A6J1E3M0</accession>
<keyword evidence="2 6" id="KW-0805">Transcription regulation</keyword>
<reference evidence="10" key="1">
    <citation type="submission" date="2025-08" db="UniProtKB">
        <authorList>
            <consortium name="RefSeq"/>
        </authorList>
    </citation>
    <scope>IDENTIFICATION</scope>
    <source>
        <strain evidence="10">OHB3-1</strain>
    </source>
</reference>
<dbReference type="OrthoDB" id="1742671at2759"/>
<evidence type="ECO:0000256" key="2">
    <source>
        <dbReference type="ARBA" id="ARBA00023015"/>
    </source>
</evidence>
<dbReference type="InterPro" id="IPR017956">
    <property type="entry name" value="AT_hook_DNA-bd_motif"/>
</dbReference>
<feature type="region of interest" description="Disordered" evidence="7">
    <location>
        <begin position="282"/>
        <end position="340"/>
    </location>
</feature>
<evidence type="ECO:0000256" key="6">
    <source>
        <dbReference type="RuleBase" id="RU367031"/>
    </source>
</evidence>
<dbReference type="PROSITE" id="PS51742">
    <property type="entry name" value="PPC"/>
    <property type="match status" value="1"/>
</dbReference>
<dbReference type="Pfam" id="PF03479">
    <property type="entry name" value="PCC"/>
    <property type="match status" value="1"/>
</dbReference>
<feature type="compositionally biased region" description="Low complexity" evidence="7">
    <location>
        <begin position="282"/>
        <end position="292"/>
    </location>
</feature>
<proteinExistence type="predicted"/>
<dbReference type="PANTHER" id="PTHR31500:SF51">
    <property type="entry name" value="AT-HOOK MOTIF NUCLEAR-LOCALIZED PROTEIN 8"/>
    <property type="match status" value="1"/>
</dbReference>
<evidence type="ECO:0000256" key="4">
    <source>
        <dbReference type="ARBA" id="ARBA00023163"/>
    </source>
</evidence>
<keyword evidence="4 6" id="KW-0804">Transcription</keyword>
<dbReference type="KEGG" id="mcha:111026175"/>
<feature type="domain" description="PPC" evidence="8">
    <location>
        <begin position="155"/>
        <end position="295"/>
    </location>
</feature>
<name>A0A6J1E3M0_MOMCH</name>
<dbReference type="GO" id="GO:0005634">
    <property type="term" value="C:nucleus"/>
    <property type="evidence" value="ECO:0007669"/>
    <property type="project" value="UniProtKB-SubCell"/>
</dbReference>
<organism evidence="9 10">
    <name type="scientific">Momordica charantia</name>
    <name type="common">Bitter gourd</name>
    <name type="synonym">Balsam pear</name>
    <dbReference type="NCBI Taxonomy" id="3673"/>
    <lineage>
        <taxon>Eukaryota</taxon>
        <taxon>Viridiplantae</taxon>
        <taxon>Streptophyta</taxon>
        <taxon>Embryophyta</taxon>
        <taxon>Tracheophyta</taxon>
        <taxon>Spermatophyta</taxon>
        <taxon>Magnoliopsida</taxon>
        <taxon>eudicotyledons</taxon>
        <taxon>Gunneridae</taxon>
        <taxon>Pentapetalae</taxon>
        <taxon>rosids</taxon>
        <taxon>fabids</taxon>
        <taxon>Cucurbitales</taxon>
        <taxon>Cucurbitaceae</taxon>
        <taxon>Momordiceae</taxon>
        <taxon>Momordica</taxon>
    </lineage>
</organism>
<dbReference type="CDD" id="cd11378">
    <property type="entry name" value="DUF296"/>
    <property type="match status" value="1"/>
</dbReference>
<dbReference type="SUPFAM" id="SSF117856">
    <property type="entry name" value="AF0104/ALDC/Ptd012-like"/>
    <property type="match status" value="1"/>
</dbReference>
<feature type="compositionally biased region" description="Low complexity" evidence="7">
    <location>
        <begin position="301"/>
        <end position="322"/>
    </location>
</feature>
<dbReference type="SMART" id="SM00384">
    <property type="entry name" value="AT_hook"/>
    <property type="match status" value="2"/>
</dbReference>
<evidence type="ECO:0000256" key="5">
    <source>
        <dbReference type="ARBA" id="ARBA00023242"/>
    </source>
</evidence>
<dbReference type="GO" id="GO:0003680">
    <property type="term" value="F:minor groove of adenine-thymine-rich DNA binding"/>
    <property type="evidence" value="ECO:0007669"/>
    <property type="project" value="UniProtKB-UniRule"/>
</dbReference>
<dbReference type="Proteomes" id="UP000504603">
    <property type="component" value="Unplaced"/>
</dbReference>
<evidence type="ECO:0000256" key="1">
    <source>
        <dbReference type="ARBA" id="ARBA00003687"/>
    </source>
</evidence>
<comment type="domain">
    <text evidence="6">The PPC domain mediates interactions between AHL proteins.</text>
</comment>
<dbReference type="PANTHER" id="PTHR31500">
    <property type="entry name" value="AT-HOOK MOTIF NUCLEAR-LOCALIZED PROTEIN 9"/>
    <property type="match status" value="1"/>
</dbReference>
<gene>
    <name evidence="10" type="primary">LOC111026175</name>
</gene>
<keyword evidence="9" id="KW-1185">Reference proteome</keyword>
<dbReference type="InterPro" id="IPR039605">
    <property type="entry name" value="AHL"/>
</dbReference>
<dbReference type="AlphaFoldDB" id="A0A6J1E3M0"/>
<protein>
    <recommendedName>
        <fullName evidence="6">AT-hook motif nuclear-localized protein</fullName>
    </recommendedName>
</protein>
<evidence type="ECO:0000259" key="8">
    <source>
        <dbReference type="PROSITE" id="PS51742"/>
    </source>
</evidence>
<keyword evidence="5 6" id="KW-0539">Nucleus</keyword>
<dbReference type="RefSeq" id="XP_022159894.1">
    <property type="nucleotide sequence ID" value="XM_022304202.1"/>
</dbReference>
<dbReference type="Gene3D" id="3.30.1330.80">
    <property type="entry name" value="Hypothetical protein, similar to alpha- acetolactate decarboxylase, domain 2"/>
    <property type="match status" value="1"/>
</dbReference>
<evidence type="ECO:0000313" key="10">
    <source>
        <dbReference type="RefSeq" id="XP_022159894.1"/>
    </source>
</evidence>
<evidence type="ECO:0000256" key="7">
    <source>
        <dbReference type="SAM" id="MobiDB-lite"/>
    </source>
</evidence>
<keyword evidence="3 6" id="KW-0238">DNA-binding</keyword>
<evidence type="ECO:0000256" key="3">
    <source>
        <dbReference type="ARBA" id="ARBA00023125"/>
    </source>
</evidence>
<feature type="region of interest" description="Disordered" evidence="7">
    <location>
        <begin position="76"/>
        <end position="155"/>
    </location>
</feature>
<comment type="function">
    <text evidence="1 6">Transcription factor that specifically binds AT-rich DNA sequences related to the nuclear matrix attachment regions (MARs).</text>
</comment>
<evidence type="ECO:0000313" key="9">
    <source>
        <dbReference type="Proteomes" id="UP000504603"/>
    </source>
</evidence>